<organism evidence="9 10">
    <name type="scientific">Pseudonocardia adelaidensis</name>
    <dbReference type="NCBI Taxonomy" id="648754"/>
    <lineage>
        <taxon>Bacteria</taxon>
        <taxon>Bacillati</taxon>
        <taxon>Actinomycetota</taxon>
        <taxon>Actinomycetes</taxon>
        <taxon>Pseudonocardiales</taxon>
        <taxon>Pseudonocardiaceae</taxon>
        <taxon>Pseudonocardia</taxon>
    </lineage>
</organism>
<dbReference type="InterPro" id="IPR020846">
    <property type="entry name" value="MFS_dom"/>
</dbReference>
<feature type="transmembrane region" description="Helical" evidence="7">
    <location>
        <begin position="377"/>
        <end position="398"/>
    </location>
</feature>
<evidence type="ECO:0000256" key="7">
    <source>
        <dbReference type="SAM" id="Phobius"/>
    </source>
</evidence>
<feature type="transmembrane region" description="Helical" evidence="7">
    <location>
        <begin position="248"/>
        <end position="268"/>
    </location>
</feature>
<dbReference type="PROSITE" id="PS00217">
    <property type="entry name" value="SUGAR_TRANSPORT_2"/>
    <property type="match status" value="1"/>
</dbReference>
<keyword evidence="10" id="KW-1185">Reference proteome</keyword>
<feature type="transmembrane region" description="Helical" evidence="7">
    <location>
        <begin position="22"/>
        <end position="48"/>
    </location>
</feature>
<evidence type="ECO:0000313" key="9">
    <source>
        <dbReference type="EMBL" id="GAA5133615.1"/>
    </source>
</evidence>
<feature type="transmembrane region" description="Helical" evidence="7">
    <location>
        <begin position="198"/>
        <end position="215"/>
    </location>
</feature>
<accession>A0ABP9NTW1</accession>
<feature type="transmembrane region" description="Helical" evidence="7">
    <location>
        <begin position="60"/>
        <end position="83"/>
    </location>
</feature>
<dbReference type="EMBL" id="BAABJO010000027">
    <property type="protein sequence ID" value="GAA5133615.1"/>
    <property type="molecule type" value="Genomic_DNA"/>
</dbReference>
<evidence type="ECO:0000256" key="5">
    <source>
        <dbReference type="ARBA" id="ARBA00022989"/>
    </source>
</evidence>
<keyword evidence="5 7" id="KW-1133">Transmembrane helix</keyword>
<evidence type="ECO:0000256" key="6">
    <source>
        <dbReference type="ARBA" id="ARBA00023136"/>
    </source>
</evidence>
<dbReference type="InterPro" id="IPR005829">
    <property type="entry name" value="Sugar_transporter_CS"/>
</dbReference>
<comment type="caution">
    <text evidence="9">The sequence shown here is derived from an EMBL/GenBank/DDBJ whole genome shotgun (WGS) entry which is preliminary data.</text>
</comment>
<proteinExistence type="predicted"/>
<comment type="subcellular location">
    <subcellularLocation>
        <location evidence="1">Cell membrane</location>
        <topology evidence="1">Multi-pass membrane protein</topology>
    </subcellularLocation>
</comment>
<dbReference type="InterPro" id="IPR036259">
    <property type="entry name" value="MFS_trans_sf"/>
</dbReference>
<feature type="transmembrane region" description="Helical" evidence="7">
    <location>
        <begin position="288"/>
        <end position="305"/>
    </location>
</feature>
<feature type="transmembrane region" description="Helical" evidence="7">
    <location>
        <begin position="162"/>
        <end position="186"/>
    </location>
</feature>
<sequence length="437" mass="45127">MAPSTAPTGRDDSLTSGPMRRILASSFIGSAIEFYDFMLYATAAAVVFSEVFFTDLSPAIATFASFGTLAAGYVARPVGGAIFGHFGDRIGRKGVLVTSMVTMGIATTIIGLLPTTAQVGTVAPVLLIVLRMLQGLAVGGEWGGAMLIALEHAPGGKRGFAASFANLGAPAGSMLAAGAVAAATLLPDEQFFAWGWRIPFLLSVVLVSIGLVIRLKVAESPLFQRFEAEAQRRRIPIVDVLTRHPRNLVLGILVAMSQLTVSGIASVWAVSYAVQQGAEKTGVLNSKTLAAVAMFVMCLVSARLCDRFGRKPILTAGIVAAMLFAFPLLLLVQSGTVVGFTVAVTVGQGIQGVILGPLAAFLAELFPTAVRFTGSSLCFQAASTIGAGFTPMIASALVAATGGIALLGGVWIAALLVCLLAVLAAAEGRRRDLAAIE</sequence>
<gene>
    <name evidence="9" type="ORF">GCM10023320_60100</name>
</gene>
<reference evidence="10" key="1">
    <citation type="journal article" date="2019" name="Int. J. Syst. Evol. Microbiol.">
        <title>The Global Catalogue of Microorganisms (GCM) 10K type strain sequencing project: providing services to taxonomists for standard genome sequencing and annotation.</title>
        <authorList>
            <consortium name="The Broad Institute Genomics Platform"/>
            <consortium name="The Broad Institute Genome Sequencing Center for Infectious Disease"/>
            <person name="Wu L."/>
            <person name="Ma J."/>
        </authorList>
    </citation>
    <scope>NUCLEOTIDE SEQUENCE [LARGE SCALE GENOMIC DNA]</scope>
    <source>
        <strain evidence="10">JCM 18302</strain>
    </source>
</reference>
<keyword evidence="6 7" id="KW-0472">Membrane</keyword>
<feature type="transmembrane region" description="Helical" evidence="7">
    <location>
        <begin position="125"/>
        <end position="150"/>
    </location>
</feature>
<feature type="transmembrane region" description="Helical" evidence="7">
    <location>
        <begin position="95"/>
        <end position="113"/>
    </location>
</feature>
<dbReference type="InterPro" id="IPR011701">
    <property type="entry name" value="MFS"/>
</dbReference>
<keyword evidence="4 7" id="KW-0812">Transmembrane</keyword>
<evidence type="ECO:0000256" key="1">
    <source>
        <dbReference type="ARBA" id="ARBA00004651"/>
    </source>
</evidence>
<dbReference type="RefSeq" id="WP_345609550.1">
    <property type="nucleotide sequence ID" value="NZ_BAABJO010000027.1"/>
</dbReference>
<dbReference type="Proteomes" id="UP001500804">
    <property type="component" value="Unassembled WGS sequence"/>
</dbReference>
<evidence type="ECO:0000259" key="8">
    <source>
        <dbReference type="PROSITE" id="PS50850"/>
    </source>
</evidence>
<evidence type="ECO:0000313" key="10">
    <source>
        <dbReference type="Proteomes" id="UP001500804"/>
    </source>
</evidence>
<keyword evidence="2" id="KW-0813">Transport</keyword>
<feature type="transmembrane region" description="Helical" evidence="7">
    <location>
        <begin position="312"/>
        <end position="332"/>
    </location>
</feature>
<evidence type="ECO:0000256" key="4">
    <source>
        <dbReference type="ARBA" id="ARBA00022692"/>
    </source>
</evidence>
<dbReference type="Pfam" id="PF07690">
    <property type="entry name" value="MFS_1"/>
    <property type="match status" value="1"/>
</dbReference>
<feature type="transmembrane region" description="Helical" evidence="7">
    <location>
        <begin position="338"/>
        <end position="365"/>
    </location>
</feature>
<name>A0ABP9NTW1_9PSEU</name>
<protein>
    <submittedName>
        <fullName evidence="9">MFS transporter</fullName>
    </submittedName>
</protein>
<feature type="domain" description="Major facilitator superfamily (MFS) profile" evidence="8">
    <location>
        <begin position="22"/>
        <end position="426"/>
    </location>
</feature>
<dbReference type="PROSITE" id="PS50850">
    <property type="entry name" value="MFS"/>
    <property type="match status" value="1"/>
</dbReference>
<keyword evidence="3" id="KW-1003">Cell membrane</keyword>
<dbReference type="CDD" id="cd17369">
    <property type="entry name" value="MFS_ShiA_like"/>
    <property type="match status" value="1"/>
</dbReference>
<feature type="transmembrane region" description="Helical" evidence="7">
    <location>
        <begin position="404"/>
        <end position="426"/>
    </location>
</feature>
<dbReference type="Gene3D" id="1.20.1250.20">
    <property type="entry name" value="MFS general substrate transporter like domains"/>
    <property type="match status" value="2"/>
</dbReference>
<dbReference type="PANTHER" id="PTHR43045:SF1">
    <property type="entry name" value="SHIKIMATE TRANSPORTER"/>
    <property type="match status" value="1"/>
</dbReference>
<dbReference type="SUPFAM" id="SSF103473">
    <property type="entry name" value="MFS general substrate transporter"/>
    <property type="match status" value="1"/>
</dbReference>
<evidence type="ECO:0000256" key="2">
    <source>
        <dbReference type="ARBA" id="ARBA00022448"/>
    </source>
</evidence>
<dbReference type="PANTHER" id="PTHR43045">
    <property type="entry name" value="SHIKIMATE TRANSPORTER"/>
    <property type="match status" value="1"/>
</dbReference>
<evidence type="ECO:0000256" key="3">
    <source>
        <dbReference type="ARBA" id="ARBA00022475"/>
    </source>
</evidence>